<evidence type="ECO:0000256" key="1">
    <source>
        <dbReference type="SAM" id="MobiDB-lite"/>
    </source>
</evidence>
<keyword evidence="2" id="KW-0472">Membrane</keyword>
<accession>A0A841RHI6</accession>
<organism evidence="3 4">
    <name type="scientific">Gracilibacillus halotolerans</name>
    <dbReference type="NCBI Taxonomy" id="74386"/>
    <lineage>
        <taxon>Bacteria</taxon>
        <taxon>Bacillati</taxon>
        <taxon>Bacillota</taxon>
        <taxon>Bacilli</taxon>
        <taxon>Bacillales</taxon>
        <taxon>Bacillaceae</taxon>
        <taxon>Gracilibacillus</taxon>
    </lineage>
</organism>
<dbReference type="GO" id="GO:0003677">
    <property type="term" value="F:DNA binding"/>
    <property type="evidence" value="ECO:0007669"/>
    <property type="project" value="InterPro"/>
</dbReference>
<dbReference type="Gene3D" id="1.10.260.40">
    <property type="entry name" value="lambda repressor-like DNA-binding domains"/>
    <property type="match status" value="1"/>
</dbReference>
<dbReference type="PANTHER" id="PTHR34475:SF1">
    <property type="entry name" value="CYTOSKELETON PROTEIN RODZ"/>
    <property type="match status" value="1"/>
</dbReference>
<sequence length="300" mass="34687">MGIGERLKQERELRNMSLDDIQKQTKIQIRYLEAIEKERFHVMPGSFYVRAFIKEYSNVLGLDYNELMNEYEHALPFEKEEPTNISRVKSSRRNKTSTKTPVIFSFLPTVIVVLLIIGLLVFIWLFQQGFFSNDDNPVTDNEANNNTGGESVQLPPPERAPEPTEEDETETNDNEEEEVDEQTEETEPVTEVTSYEYSNNESRYTVESTEEKIILTFSSEESWLEVYNDSDESFVHQVLTDEDSPLELDITGETEIYVKFAQPQFMSYNINGVPLELSEEIAPNSVQEAWITIETTTDEE</sequence>
<proteinExistence type="predicted"/>
<feature type="compositionally biased region" description="Polar residues" evidence="1">
    <location>
        <begin position="137"/>
        <end position="150"/>
    </location>
</feature>
<reference evidence="3 4" key="1">
    <citation type="submission" date="2020-08" db="EMBL/GenBank/DDBJ databases">
        <title>Genomic Encyclopedia of Type Strains, Phase IV (KMG-IV): sequencing the most valuable type-strain genomes for metagenomic binning, comparative biology and taxonomic classification.</title>
        <authorList>
            <person name="Goeker M."/>
        </authorList>
    </citation>
    <scope>NUCLEOTIDE SEQUENCE [LARGE SCALE GENOMIC DNA]</scope>
    <source>
        <strain evidence="3 4">DSM 11805</strain>
    </source>
</reference>
<dbReference type="InterPro" id="IPR050400">
    <property type="entry name" value="Bact_Cytoskel_RodZ"/>
</dbReference>
<evidence type="ECO:0000256" key="2">
    <source>
        <dbReference type="SAM" id="Phobius"/>
    </source>
</evidence>
<evidence type="ECO:0000313" key="3">
    <source>
        <dbReference type="EMBL" id="MBB6511502.1"/>
    </source>
</evidence>
<feature type="compositionally biased region" description="Acidic residues" evidence="1">
    <location>
        <begin position="163"/>
        <end position="188"/>
    </location>
</feature>
<dbReference type="EMBL" id="JACHON010000001">
    <property type="protein sequence ID" value="MBB6511502.1"/>
    <property type="molecule type" value="Genomic_DNA"/>
</dbReference>
<comment type="caution">
    <text evidence="3">The sequence shown here is derived from an EMBL/GenBank/DDBJ whole genome shotgun (WGS) entry which is preliminary data.</text>
</comment>
<gene>
    <name evidence="3" type="ORF">GGQ92_000269</name>
</gene>
<feature type="transmembrane region" description="Helical" evidence="2">
    <location>
        <begin position="102"/>
        <end position="126"/>
    </location>
</feature>
<dbReference type="Proteomes" id="UP000572212">
    <property type="component" value="Unassembled WGS sequence"/>
</dbReference>
<name>A0A841RHI6_9BACI</name>
<dbReference type="InterPro" id="IPR001387">
    <property type="entry name" value="Cro/C1-type_HTH"/>
</dbReference>
<dbReference type="PANTHER" id="PTHR34475">
    <property type="match status" value="1"/>
</dbReference>
<protein>
    <submittedName>
        <fullName evidence="3">Cytoskeletal protein RodZ</fullName>
    </submittedName>
</protein>
<feature type="region of interest" description="Disordered" evidence="1">
    <location>
        <begin position="137"/>
        <end position="201"/>
    </location>
</feature>
<dbReference type="SUPFAM" id="SSF47413">
    <property type="entry name" value="lambda repressor-like DNA-binding domains"/>
    <property type="match status" value="1"/>
</dbReference>
<dbReference type="RefSeq" id="WP_184243791.1">
    <property type="nucleotide sequence ID" value="NZ_BAAACU010000022.1"/>
</dbReference>
<keyword evidence="2" id="KW-0812">Transmembrane</keyword>
<dbReference type="InterPro" id="IPR010982">
    <property type="entry name" value="Lambda_DNA-bd_dom_sf"/>
</dbReference>
<dbReference type="CDD" id="cd00093">
    <property type="entry name" value="HTH_XRE"/>
    <property type="match status" value="1"/>
</dbReference>
<evidence type="ECO:0000313" key="4">
    <source>
        <dbReference type="Proteomes" id="UP000572212"/>
    </source>
</evidence>
<keyword evidence="2" id="KW-1133">Transmembrane helix</keyword>
<keyword evidence="4" id="KW-1185">Reference proteome</keyword>
<dbReference type="AlphaFoldDB" id="A0A841RHI6"/>
<dbReference type="Pfam" id="PF13413">
    <property type="entry name" value="HTH_25"/>
    <property type="match status" value="1"/>
</dbReference>